<feature type="region of interest" description="Disordered" evidence="3">
    <location>
        <begin position="120"/>
        <end position="169"/>
    </location>
</feature>
<evidence type="ECO:0000256" key="2">
    <source>
        <dbReference type="ARBA" id="ARBA00023136"/>
    </source>
</evidence>
<dbReference type="Proteomes" id="UP000436181">
    <property type="component" value="Unassembled WGS sequence"/>
</dbReference>
<reference evidence="4 5" key="1">
    <citation type="submission" date="2019-10" db="EMBL/GenBank/DDBJ databases">
        <title>Corynebacterium sp novel species isolated from the respiratory tract of Marmot.</title>
        <authorList>
            <person name="Zhang G."/>
        </authorList>
    </citation>
    <scope>NUCLEOTIDE SEQUENCE [LARGE SCALE GENOMIC DNA]</scope>
    <source>
        <strain evidence="4 5">336</strain>
    </source>
</reference>
<keyword evidence="4" id="KW-0449">Lipoprotein</keyword>
<proteinExistence type="predicted"/>
<dbReference type="Pfam" id="PF05481">
    <property type="entry name" value="Myco_19_kDa"/>
    <property type="match status" value="1"/>
</dbReference>
<gene>
    <name evidence="4" type="ORF">F8377_03875</name>
</gene>
<evidence type="ECO:0000256" key="3">
    <source>
        <dbReference type="SAM" id="MobiDB-lite"/>
    </source>
</evidence>
<protein>
    <submittedName>
        <fullName evidence="4">Lipoprotein LpqH</fullName>
    </submittedName>
</protein>
<organism evidence="4 5">
    <name type="scientific">Corynebacterium zhongnanshanii</name>
    <dbReference type="NCBI Taxonomy" id="2768834"/>
    <lineage>
        <taxon>Bacteria</taxon>
        <taxon>Bacillati</taxon>
        <taxon>Actinomycetota</taxon>
        <taxon>Actinomycetes</taxon>
        <taxon>Mycobacteriales</taxon>
        <taxon>Corynebacteriaceae</taxon>
        <taxon>Corynebacterium</taxon>
    </lineage>
</organism>
<name>A0ABQ6VG43_9CORY</name>
<dbReference type="RefSeq" id="WP_151844033.1">
    <property type="nucleotide sequence ID" value="NZ_WBZJ01000001.1"/>
</dbReference>
<evidence type="ECO:0000313" key="4">
    <source>
        <dbReference type="EMBL" id="KAB3523283.1"/>
    </source>
</evidence>
<evidence type="ECO:0000256" key="1">
    <source>
        <dbReference type="ARBA" id="ARBA00022475"/>
    </source>
</evidence>
<accession>A0ABQ6VG43</accession>
<comment type="caution">
    <text evidence="4">The sequence shown here is derived from an EMBL/GenBank/DDBJ whole genome shotgun (WGS) entry which is preliminary data.</text>
</comment>
<keyword evidence="5" id="KW-1185">Reference proteome</keyword>
<evidence type="ECO:0000313" key="5">
    <source>
        <dbReference type="Proteomes" id="UP000436181"/>
    </source>
</evidence>
<keyword evidence="1" id="KW-1003">Cell membrane</keyword>
<keyword evidence="2" id="KW-0472">Membrane</keyword>
<dbReference type="EMBL" id="WBZJ01000001">
    <property type="protein sequence ID" value="KAB3523283.1"/>
    <property type="molecule type" value="Genomic_DNA"/>
</dbReference>
<dbReference type="InterPro" id="IPR008691">
    <property type="entry name" value="LpqH"/>
</dbReference>
<sequence length="169" mass="18316">MTTHISPTFAKRLYGALGASVLLISLGACGREEARAVMYTATLDGEQFQTDDPTVTCTDNGGLKEITVGHTRQDGGEDATPTNYITALINPDGTFVEDITISDNSTFNFTYSPYRKIGSASAGESDGTYSIKGEGQMTRLDNQDQDTQNQDDPEKLVPFELELTCPSER</sequence>